<evidence type="ECO:0000256" key="4">
    <source>
        <dbReference type="ARBA" id="ARBA00022490"/>
    </source>
</evidence>
<dbReference type="RefSeq" id="WP_116883642.1">
    <property type="nucleotide sequence ID" value="NZ_CAJKCJ010000009.1"/>
</dbReference>
<keyword evidence="16" id="KW-1185">Reference proteome</keyword>
<dbReference type="PANTHER" id="PTHR30478">
    <property type="entry name" value="DNA POLYMERASE III SUBUNIT BETA"/>
    <property type="match status" value="1"/>
</dbReference>
<evidence type="ECO:0000256" key="5">
    <source>
        <dbReference type="ARBA" id="ARBA00022679"/>
    </source>
</evidence>
<keyword evidence="7 10" id="KW-0235">DNA replication</keyword>
<dbReference type="GO" id="GO:0006271">
    <property type="term" value="P:DNA strand elongation involved in DNA replication"/>
    <property type="evidence" value="ECO:0007669"/>
    <property type="project" value="TreeGrafter"/>
</dbReference>
<gene>
    <name evidence="14" type="primary">dnaN</name>
    <name evidence="15" type="ORF">C8D82_11036</name>
    <name evidence="14" type="ORF">HF882_09655</name>
</gene>
<evidence type="ECO:0000259" key="12">
    <source>
        <dbReference type="Pfam" id="PF02767"/>
    </source>
</evidence>
<dbReference type="Proteomes" id="UP000576225">
    <property type="component" value="Unassembled WGS sequence"/>
</dbReference>
<dbReference type="GO" id="GO:0009360">
    <property type="term" value="C:DNA polymerase III complex"/>
    <property type="evidence" value="ECO:0007669"/>
    <property type="project" value="InterPro"/>
</dbReference>
<dbReference type="SUPFAM" id="SSF55979">
    <property type="entry name" value="DNA clamp"/>
    <property type="match status" value="3"/>
</dbReference>
<dbReference type="CDD" id="cd00140">
    <property type="entry name" value="beta_clamp"/>
    <property type="match status" value="1"/>
</dbReference>
<evidence type="ECO:0000313" key="15">
    <source>
        <dbReference type="EMBL" id="PVY42728.1"/>
    </source>
</evidence>
<comment type="subunit">
    <text evidence="10">Forms a ring-shaped head-to-tail homodimer around DNA.</text>
</comment>
<name>A0A2U1B246_9BACT</name>
<evidence type="ECO:0000256" key="7">
    <source>
        <dbReference type="ARBA" id="ARBA00022705"/>
    </source>
</evidence>
<dbReference type="InterPro" id="IPR022635">
    <property type="entry name" value="DNA_polIII_beta_C"/>
</dbReference>
<organism evidence="15 16">
    <name type="scientific">Victivallis vadensis</name>
    <dbReference type="NCBI Taxonomy" id="172901"/>
    <lineage>
        <taxon>Bacteria</taxon>
        <taxon>Pseudomonadati</taxon>
        <taxon>Lentisphaerota</taxon>
        <taxon>Lentisphaeria</taxon>
        <taxon>Victivallales</taxon>
        <taxon>Victivallaceae</taxon>
        <taxon>Victivallis</taxon>
    </lineage>
</organism>
<evidence type="ECO:0000259" key="13">
    <source>
        <dbReference type="Pfam" id="PF02768"/>
    </source>
</evidence>
<dbReference type="Pfam" id="PF02768">
    <property type="entry name" value="DNA_pol3_beta_3"/>
    <property type="match status" value="1"/>
</dbReference>
<dbReference type="SMART" id="SM00480">
    <property type="entry name" value="POL3Bc"/>
    <property type="match status" value="1"/>
</dbReference>
<feature type="domain" description="DNA polymerase III beta sliding clamp C-terminal" evidence="13">
    <location>
        <begin position="244"/>
        <end position="362"/>
    </location>
</feature>
<keyword evidence="5 10" id="KW-0808">Transferase</keyword>
<dbReference type="GeneID" id="78294951"/>
<dbReference type="EMBL" id="JABAEW010000015">
    <property type="protein sequence ID" value="NMD86848.1"/>
    <property type="molecule type" value="Genomic_DNA"/>
</dbReference>
<evidence type="ECO:0000256" key="9">
    <source>
        <dbReference type="ARBA" id="ARBA00023125"/>
    </source>
</evidence>
<keyword evidence="4 10" id="KW-0963">Cytoplasm</keyword>
<dbReference type="InterPro" id="IPR001001">
    <property type="entry name" value="DNA_polIII_beta"/>
</dbReference>
<dbReference type="AlphaFoldDB" id="A0A2U1B246"/>
<evidence type="ECO:0000256" key="8">
    <source>
        <dbReference type="ARBA" id="ARBA00022932"/>
    </source>
</evidence>
<proteinExistence type="inferred from homology"/>
<dbReference type="InterPro" id="IPR022637">
    <property type="entry name" value="DNA_polIII_beta_cen"/>
</dbReference>
<dbReference type="InterPro" id="IPR046938">
    <property type="entry name" value="DNA_clamp_sf"/>
</dbReference>
<evidence type="ECO:0000256" key="10">
    <source>
        <dbReference type="PIRNR" id="PIRNR000804"/>
    </source>
</evidence>
<evidence type="ECO:0000313" key="17">
    <source>
        <dbReference type="Proteomes" id="UP000576225"/>
    </source>
</evidence>
<keyword evidence="9" id="KW-0238">DNA-binding</keyword>
<dbReference type="PANTHER" id="PTHR30478:SF0">
    <property type="entry name" value="BETA SLIDING CLAMP"/>
    <property type="match status" value="1"/>
</dbReference>
<dbReference type="GO" id="GO:0003887">
    <property type="term" value="F:DNA-directed DNA polymerase activity"/>
    <property type="evidence" value="ECO:0007669"/>
    <property type="project" value="UniProtKB-UniRule"/>
</dbReference>
<dbReference type="NCBIfam" id="TIGR00663">
    <property type="entry name" value="dnan"/>
    <property type="match status" value="1"/>
</dbReference>
<evidence type="ECO:0000313" key="16">
    <source>
        <dbReference type="Proteomes" id="UP000245959"/>
    </source>
</evidence>
<comment type="similarity">
    <text evidence="2 10">Belongs to the beta sliding clamp family.</text>
</comment>
<dbReference type="GO" id="GO:0008408">
    <property type="term" value="F:3'-5' exonuclease activity"/>
    <property type="evidence" value="ECO:0007669"/>
    <property type="project" value="InterPro"/>
</dbReference>
<keyword evidence="8 10" id="KW-0239">DNA-directed DNA polymerase</keyword>
<dbReference type="Pfam" id="PF02767">
    <property type="entry name" value="DNA_pol3_beta_2"/>
    <property type="match status" value="1"/>
</dbReference>
<evidence type="ECO:0000256" key="3">
    <source>
        <dbReference type="ARBA" id="ARBA00021035"/>
    </source>
</evidence>
<dbReference type="Pfam" id="PF00712">
    <property type="entry name" value="DNA_pol3_beta"/>
    <property type="match status" value="1"/>
</dbReference>
<sequence>MKFTVNREKLQKALQRVGSIIGSRSMLPVLGNVMIQAEEGVLTLTTTDLEIRISTKVDAVVEEAGVTTAPARKLASLVGCFVGTDVVFEVDDKDHIKIKCGTSHFTLLGLPAADFPAAVEFEAQREIKIKESDFKRMIGSISYAVSADDSRKVLTGVLLSARESTVTLVATDGKRLAMQEKTPEAIEGGDGDAIIPLKAASEARRLLEGDAVMTIRLGDKQCTFVAGGFELTTKLIEGTYPNYRQVVPASFARTVEVPTSVFLAKIETVSLVLSDSSSYIILRFENNQLNLQASSAEVGEGSDMVEIAFEGEPFEVSFNPAYLADPLRNADADKIRMKINDPLNPVAIEGSEGFLYVIMPIRKK</sequence>
<dbReference type="InterPro" id="IPR022634">
    <property type="entry name" value="DNA_polIII_beta_N"/>
</dbReference>
<comment type="subcellular location">
    <subcellularLocation>
        <location evidence="1 10">Cytoplasm</location>
    </subcellularLocation>
</comment>
<comment type="function">
    <text evidence="10">Confers DNA tethering and processivity to DNA polymerases and other proteins. Acts as a clamp, forming a ring around DNA (a reaction catalyzed by the clamp-loading complex) which diffuses in an ATP-independent manner freely and bidirectionally along dsDNA. Initially characterized for its ability to contact the catalytic subunit of DNA polymerase III (Pol III), a complex, multichain enzyme responsible for most of the replicative synthesis in bacteria; Pol III exhibits 3'-5' exonuclease proofreading activity. The beta chain is required for initiation of replication as well as for processivity of DNA replication.</text>
</comment>
<reference evidence="14 17" key="2">
    <citation type="submission" date="2020-04" db="EMBL/GenBank/DDBJ databases">
        <authorList>
            <person name="Hitch T.C.A."/>
            <person name="Wylensek D."/>
            <person name="Clavel T."/>
        </authorList>
    </citation>
    <scope>NUCLEOTIDE SEQUENCE [LARGE SCALE GENOMIC DNA]</scope>
    <source>
        <strain evidence="14 17">COR2-253-APC-1A</strain>
    </source>
</reference>
<evidence type="ECO:0000256" key="2">
    <source>
        <dbReference type="ARBA" id="ARBA00010752"/>
    </source>
</evidence>
<evidence type="ECO:0000256" key="6">
    <source>
        <dbReference type="ARBA" id="ARBA00022695"/>
    </source>
</evidence>
<dbReference type="GO" id="GO:0003677">
    <property type="term" value="F:DNA binding"/>
    <property type="evidence" value="ECO:0007669"/>
    <property type="project" value="UniProtKB-UniRule"/>
</dbReference>
<keyword evidence="6 10" id="KW-0548">Nucleotidyltransferase</keyword>
<accession>A0A2U1B246</accession>
<dbReference type="EMBL" id="QEKH01000010">
    <property type="protein sequence ID" value="PVY42728.1"/>
    <property type="molecule type" value="Genomic_DNA"/>
</dbReference>
<dbReference type="Gene3D" id="3.70.10.10">
    <property type="match status" value="1"/>
</dbReference>
<comment type="caution">
    <text evidence="15">The sequence shown here is derived from an EMBL/GenBank/DDBJ whole genome shotgun (WGS) entry which is preliminary data.</text>
</comment>
<evidence type="ECO:0000313" key="14">
    <source>
        <dbReference type="EMBL" id="NMD86848.1"/>
    </source>
</evidence>
<feature type="domain" description="DNA polymerase III beta sliding clamp N-terminal" evidence="11">
    <location>
        <begin position="1"/>
        <end position="117"/>
    </location>
</feature>
<dbReference type="GO" id="GO:0005737">
    <property type="term" value="C:cytoplasm"/>
    <property type="evidence" value="ECO:0007669"/>
    <property type="project" value="UniProtKB-SubCell"/>
</dbReference>
<dbReference type="Proteomes" id="UP000245959">
    <property type="component" value="Unassembled WGS sequence"/>
</dbReference>
<protein>
    <recommendedName>
        <fullName evidence="3 10">Beta sliding clamp</fullName>
    </recommendedName>
</protein>
<evidence type="ECO:0000256" key="1">
    <source>
        <dbReference type="ARBA" id="ARBA00004496"/>
    </source>
</evidence>
<dbReference type="PIRSF" id="PIRSF000804">
    <property type="entry name" value="DNA_pol_III_b"/>
    <property type="match status" value="1"/>
</dbReference>
<feature type="domain" description="DNA polymerase III beta sliding clamp central" evidence="12">
    <location>
        <begin position="129"/>
        <end position="242"/>
    </location>
</feature>
<dbReference type="Gene3D" id="3.10.150.10">
    <property type="entry name" value="DNA Polymerase III, subunit A, domain 2"/>
    <property type="match status" value="1"/>
</dbReference>
<reference evidence="15 16" key="1">
    <citation type="submission" date="2018-04" db="EMBL/GenBank/DDBJ databases">
        <title>Genomic Encyclopedia of Type Strains, Phase IV (KMG-IV): sequencing the most valuable type-strain genomes for metagenomic binning, comparative biology and taxonomic classification.</title>
        <authorList>
            <person name="Goeker M."/>
        </authorList>
    </citation>
    <scope>NUCLEOTIDE SEQUENCE [LARGE SCALE GENOMIC DNA]</scope>
    <source>
        <strain evidence="15 16">DSM 14823</strain>
    </source>
</reference>
<evidence type="ECO:0000259" key="11">
    <source>
        <dbReference type="Pfam" id="PF00712"/>
    </source>
</evidence>